<sequence length="139" mass="15508">MVKGLVILIRLACFNAASADSLVKGSSQQLAVTFERDGLSSRRFLRAPLSEERKLVINLAGFGQATSGTKSWAAKILQTMQHKWSQMRKKSANDMFIKLKLHKSGDQLFKSPSFSKWLTYVLTSSKTNSDITIFSTLAY</sequence>
<organism evidence="2 3">
    <name type="scientific">Phytophthora infestans (strain T30-4)</name>
    <name type="common">Potato late blight agent</name>
    <dbReference type="NCBI Taxonomy" id="403677"/>
    <lineage>
        <taxon>Eukaryota</taxon>
        <taxon>Sar</taxon>
        <taxon>Stramenopiles</taxon>
        <taxon>Oomycota</taxon>
        <taxon>Peronosporomycetes</taxon>
        <taxon>Peronosporales</taxon>
        <taxon>Peronosporaceae</taxon>
        <taxon>Phytophthora</taxon>
    </lineage>
</organism>
<feature type="signal peptide" evidence="1">
    <location>
        <begin position="1"/>
        <end position="19"/>
    </location>
</feature>
<dbReference type="GeneID" id="9465368"/>
<keyword evidence="1" id="KW-0732">Signal</keyword>
<dbReference type="OMA" id="ANDMFIK"/>
<dbReference type="EMBL" id="DS028160">
    <property type="protein sequence ID" value="EEY64874.1"/>
    <property type="molecule type" value="Genomic_DNA"/>
</dbReference>
<dbReference type="InParanoid" id="D0NTC3"/>
<name>D0NTC3_PHYIT</name>
<dbReference type="KEGG" id="pif:PITG_16193"/>
<dbReference type="AlphaFoldDB" id="D0NTC3"/>
<dbReference type="HOGENOM" id="CLU_1849006_0_0_1"/>
<evidence type="ECO:0000313" key="2">
    <source>
        <dbReference type="EMBL" id="EEY64874.1"/>
    </source>
</evidence>
<keyword evidence="3" id="KW-1185">Reference proteome</keyword>
<proteinExistence type="predicted"/>
<protein>
    <submittedName>
        <fullName evidence="2">Secreted RxLR effector peptide protein, putative</fullName>
    </submittedName>
</protein>
<dbReference type="Proteomes" id="UP000006643">
    <property type="component" value="Unassembled WGS sequence"/>
</dbReference>
<dbReference type="RefSeq" id="XP_002897604.1">
    <property type="nucleotide sequence ID" value="XM_002897558.1"/>
</dbReference>
<dbReference type="VEuPathDB" id="FungiDB:PITG_16193"/>
<gene>
    <name evidence="2" type="ORF">PITG_16193</name>
</gene>
<accession>D0NTC3</accession>
<evidence type="ECO:0000256" key="1">
    <source>
        <dbReference type="SAM" id="SignalP"/>
    </source>
</evidence>
<reference evidence="3" key="1">
    <citation type="journal article" date="2009" name="Nature">
        <title>Genome sequence and analysis of the Irish potato famine pathogen Phytophthora infestans.</title>
        <authorList>
            <consortium name="The Broad Institute Genome Sequencing Platform"/>
            <person name="Haas B.J."/>
            <person name="Kamoun S."/>
            <person name="Zody M.C."/>
            <person name="Jiang R.H."/>
            <person name="Handsaker R.E."/>
            <person name="Cano L.M."/>
            <person name="Grabherr M."/>
            <person name="Kodira C.D."/>
            <person name="Raffaele S."/>
            <person name="Torto-Alalibo T."/>
            <person name="Bozkurt T.O."/>
            <person name="Ah-Fong A.M."/>
            <person name="Alvarado L."/>
            <person name="Anderson V.L."/>
            <person name="Armstrong M.R."/>
            <person name="Avrova A."/>
            <person name="Baxter L."/>
            <person name="Beynon J."/>
            <person name="Boevink P.C."/>
            <person name="Bollmann S.R."/>
            <person name="Bos J.I."/>
            <person name="Bulone V."/>
            <person name="Cai G."/>
            <person name="Cakir C."/>
            <person name="Carrington J.C."/>
            <person name="Chawner M."/>
            <person name="Conti L."/>
            <person name="Costanzo S."/>
            <person name="Ewan R."/>
            <person name="Fahlgren N."/>
            <person name="Fischbach M.A."/>
            <person name="Fugelstad J."/>
            <person name="Gilroy E.M."/>
            <person name="Gnerre S."/>
            <person name="Green P.J."/>
            <person name="Grenville-Briggs L.J."/>
            <person name="Griffith J."/>
            <person name="Grunwald N.J."/>
            <person name="Horn K."/>
            <person name="Horner N.R."/>
            <person name="Hu C.H."/>
            <person name="Huitema E."/>
            <person name="Jeong D.H."/>
            <person name="Jones A.M."/>
            <person name="Jones J.D."/>
            <person name="Jones R.W."/>
            <person name="Karlsson E.K."/>
            <person name="Kunjeti S.G."/>
            <person name="Lamour K."/>
            <person name="Liu Z."/>
            <person name="Ma L."/>
            <person name="Maclean D."/>
            <person name="Chibucos M.C."/>
            <person name="McDonald H."/>
            <person name="McWalters J."/>
            <person name="Meijer H.J."/>
            <person name="Morgan W."/>
            <person name="Morris P.F."/>
            <person name="Munro C.A."/>
            <person name="O'Neill K."/>
            <person name="Ospina-Giraldo M."/>
            <person name="Pinzon A."/>
            <person name="Pritchard L."/>
            <person name="Ramsahoye B."/>
            <person name="Ren Q."/>
            <person name="Restrepo S."/>
            <person name="Roy S."/>
            <person name="Sadanandom A."/>
            <person name="Savidor A."/>
            <person name="Schornack S."/>
            <person name="Schwartz D.C."/>
            <person name="Schumann U.D."/>
            <person name="Schwessinger B."/>
            <person name="Seyer L."/>
            <person name="Sharpe T."/>
            <person name="Silvar C."/>
            <person name="Song J."/>
            <person name="Studholme D.J."/>
            <person name="Sykes S."/>
            <person name="Thines M."/>
            <person name="van de Vondervoort P.J."/>
            <person name="Phuntumart V."/>
            <person name="Wawra S."/>
            <person name="Weide R."/>
            <person name="Win J."/>
            <person name="Young C."/>
            <person name="Zhou S."/>
            <person name="Fry W."/>
            <person name="Meyers B.C."/>
            <person name="van West P."/>
            <person name="Ristaino J."/>
            <person name="Govers F."/>
            <person name="Birch P.R."/>
            <person name="Whisson S.C."/>
            <person name="Judelson H.S."/>
            <person name="Nusbaum C."/>
        </authorList>
    </citation>
    <scope>NUCLEOTIDE SEQUENCE [LARGE SCALE GENOMIC DNA]</scope>
    <source>
        <strain evidence="3">T30-4</strain>
    </source>
</reference>
<feature type="chain" id="PRO_5003013642" evidence="1">
    <location>
        <begin position="20"/>
        <end position="139"/>
    </location>
</feature>
<dbReference type="OrthoDB" id="10466384at2759"/>
<evidence type="ECO:0000313" key="3">
    <source>
        <dbReference type="Proteomes" id="UP000006643"/>
    </source>
</evidence>